<dbReference type="PANTHER" id="PTHR46599">
    <property type="entry name" value="PIGGYBAC TRANSPOSABLE ELEMENT-DERIVED PROTEIN 4"/>
    <property type="match status" value="1"/>
</dbReference>
<reference evidence="2" key="1">
    <citation type="journal article" date="2023" name="G3 (Bethesda)">
        <title>A reference genome for the long-term kleptoplast-retaining sea slug Elysia crispata morphotype clarki.</title>
        <authorList>
            <person name="Eastman K.E."/>
            <person name="Pendleton A.L."/>
            <person name="Shaikh M.A."/>
            <person name="Suttiyut T."/>
            <person name="Ogas R."/>
            <person name="Tomko P."/>
            <person name="Gavelis G."/>
            <person name="Widhalm J.R."/>
            <person name="Wisecaver J.H."/>
        </authorList>
    </citation>
    <scope>NUCLEOTIDE SEQUENCE</scope>
    <source>
        <strain evidence="2">ECLA1</strain>
    </source>
</reference>
<dbReference type="PANTHER" id="PTHR46599:SF3">
    <property type="entry name" value="PIGGYBAC TRANSPOSABLE ELEMENT-DERIVED PROTEIN 4"/>
    <property type="match status" value="1"/>
</dbReference>
<gene>
    <name evidence="2" type="ORF">RRG08_040344</name>
</gene>
<evidence type="ECO:0000313" key="3">
    <source>
        <dbReference type="Proteomes" id="UP001283361"/>
    </source>
</evidence>
<comment type="caution">
    <text evidence="2">The sequence shown here is derived from an EMBL/GenBank/DDBJ whole genome shotgun (WGS) entry which is preliminary data.</text>
</comment>
<proteinExistence type="predicted"/>
<keyword evidence="3" id="KW-1185">Reference proteome</keyword>
<dbReference type="Pfam" id="PF13843">
    <property type="entry name" value="DDE_Tnp_1_7"/>
    <property type="match status" value="1"/>
</dbReference>
<name>A0AAE1E3R8_9GAST</name>
<accession>A0AAE1E3R8</accession>
<feature type="domain" description="PiggyBac transposable element-derived protein" evidence="1">
    <location>
        <begin position="143"/>
        <end position="203"/>
    </location>
</feature>
<dbReference type="InterPro" id="IPR029526">
    <property type="entry name" value="PGBD"/>
</dbReference>
<dbReference type="Proteomes" id="UP001283361">
    <property type="component" value="Unassembled WGS sequence"/>
</dbReference>
<dbReference type="AlphaFoldDB" id="A0AAE1E3R8"/>
<dbReference type="EMBL" id="JAWDGP010001259">
    <property type="protein sequence ID" value="KAK3793334.1"/>
    <property type="molecule type" value="Genomic_DNA"/>
</dbReference>
<evidence type="ECO:0000313" key="2">
    <source>
        <dbReference type="EMBL" id="KAK3793334.1"/>
    </source>
</evidence>
<organism evidence="2 3">
    <name type="scientific">Elysia crispata</name>
    <name type="common">lettuce slug</name>
    <dbReference type="NCBI Taxonomy" id="231223"/>
    <lineage>
        <taxon>Eukaryota</taxon>
        <taxon>Metazoa</taxon>
        <taxon>Spiralia</taxon>
        <taxon>Lophotrochozoa</taxon>
        <taxon>Mollusca</taxon>
        <taxon>Gastropoda</taxon>
        <taxon>Heterobranchia</taxon>
        <taxon>Euthyneura</taxon>
        <taxon>Panpulmonata</taxon>
        <taxon>Sacoglossa</taxon>
        <taxon>Placobranchoidea</taxon>
        <taxon>Plakobranchidae</taxon>
        <taxon>Elysia</taxon>
    </lineage>
</organism>
<protein>
    <recommendedName>
        <fullName evidence="1">PiggyBac transposable element-derived protein domain-containing protein</fullName>
    </recommendedName>
</protein>
<evidence type="ECO:0000259" key="1">
    <source>
        <dbReference type="Pfam" id="PF13843"/>
    </source>
</evidence>
<sequence>MKSTKDGKETCDVSLNFICFGGVQDPDLERAVNSDKKDNRRLCDCVSTKDDVFHDEDGEALDLEIQKDAPVQLDFDLDLNGRRNQQQEAKGTQEKYWKEVPVADMKAWLCVTSGWRARTTLTASLKLTVFRNQGLADLMGKSRWLQHFVPGTCISIDEAMIANGRLYFKQYMKGKPTPWGIKVWCAADPTNRYVLDVDVYTGNP</sequence>